<dbReference type="PATRIC" id="fig|66430.4.peg.3096"/>
<gene>
    <name evidence="1" type="ORF">ACS04_05930</name>
</gene>
<name>A0A0J6XTS9_9ACTN</name>
<proteinExistence type="predicted"/>
<dbReference type="Proteomes" id="UP000035932">
    <property type="component" value="Unassembled WGS sequence"/>
</dbReference>
<evidence type="ECO:0000313" key="2">
    <source>
        <dbReference type="Proteomes" id="UP000035932"/>
    </source>
</evidence>
<evidence type="ECO:0000313" key="1">
    <source>
        <dbReference type="EMBL" id="KMO98779.1"/>
    </source>
</evidence>
<accession>A0A0J6XTS9</accession>
<dbReference type="AlphaFoldDB" id="A0A0J6XTS9"/>
<dbReference type="EMBL" id="LFML01000020">
    <property type="protein sequence ID" value="KMO98779.1"/>
    <property type="molecule type" value="Genomic_DNA"/>
</dbReference>
<organism evidence="1 2">
    <name type="scientific">Streptomyces roseus</name>
    <dbReference type="NCBI Taxonomy" id="66430"/>
    <lineage>
        <taxon>Bacteria</taxon>
        <taxon>Bacillati</taxon>
        <taxon>Actinomycetota</taxon>
        <taxon>Actinomycetes</taxon>
        <taxon>Kitasatosporales</taxon>
        <taxon>Streptomycetaceae</taxon>
        <taxon>Streptomyces</taxon>
    </lineage>
</organism>
<protein>
    <submittedName>
        <fullName evidence="1">Uncharacterized protein</fullName>
    </submittedName>
</protein>
<dbReference type="OrthoDB" id="8811470at2"/>
<dbReference type="RefSeq" id="WP_048475443.1">
    <property type="nucleotide sequence ID" value="NZ_JBIRUD010000020.1"/>
</dbReference>
<sequence length="73" mass="8150">MHEAVPRLFEDVSHALLHKRVRDIASGVEGELMAVVREDVSDTPVRERWVRLAYVRGPSGREISTAVANIEAV</sequence>
<reference evidence="1 2" key="1">
    <citation type="submission" date="2015-06" db="EMBL/GenBank/DDBJ databases">
        <title>Recapitulation of the evolution of biosynthetic gene clusters reveals hidden chemical diversity on bacterial genomes.</title>
        <authorList>
            <person name="Cruz-Morales P."/>
            <person name="Martinez-Guerrero C."/>
            <person name="Morales-Escalante M.A."/>
            <person name="Yanez-Guerra L.A."/>
            <person name="Kopp J.F."/>
            <person name="Feldmann J."/>
            <person name="Ramos-Aboites H.E."/>
            <person name="Barona-Gomez F."/>
        </authorList>
    </citation>
    <scope>NUCLEOTIDE SEQUENCE [LARGE SCALE GENOMIC DNA]</scope>
    <source>
        <strain evidence="1 2">ATCC 31245</strain>
    </source>
</reference>
<comment type="caution">
    <text evidence="1">The sequence shown here is derived from an EMBL/GenBank/DDBJ whole genome shotgun (WGS) entry which is preliminary data.</text>
</comment>
<keyword evidence="2" id="KW-1185">Reference proteome</keyword>